<proteinExistence type="predicted"/>
<evidence type="ECO:0000313" key="3">
    <source>
        <dbReference type="Proteomes" id="UP001378592"/>
    </source>
</evidence>
<dbReference type="Proteomes" id="UP001378592">
    <property type="component" value="Unassembled WGS sequence"/>
</dbReference>
<protein>
    <submittedName>
        <fullName evidence="2">Uncharacterized protein</fullName>
    </submittedName>
</protein>
<keyword evidence="3" id="KW-1185">Reference proteome</keyword>
<accession>A0AAN9VN60</accession>
<organism evidence="2 3">
    <name type="scientific">Gryllus longicercus</name>
    <dbReference type="NCBI Taxonomy" id="2509291"/>
    <lineage>
        <taxon>Eukaryota</taxon>
        <taxon>Metazoa</taxon>
        <taxon>Ecdysozoa</taxon>
        <taxon>Arthropoda</taxon>
        <taxon>Hexapoda</taxon>
        <taxon>Insecta</taxon>
        <taxon>Pterygota</taxon>
        <taxon>Neoptera</taxon>
        <taxon>Polyneoptera</taxon>
        <taxon>Orthoptera</taxon>
        <taxon>Ensifera</taxon>
        <taxon>Gryllidea</taxon>
        <taxon>Grylloidea</taxon>
        <taxon>Gryllidae</taxon>
        <taxon>Gryllinae</taxon>
        <taxon>Gryllus</taxon>
    </lineage>
</organism>
<dbReference type="AlphaFoldDB" id="A0AAN9VN60"/>
<dbReference type="EMBL" id="JAZDUA010000211">
    <property type="protein sequence ID" value="KAK7864107.1"/>
    <property type="molecule type" value="Genomic_DNA"/>
</dbReference>
<name>A0AAN9VN60_9ORTH</name>
<feature type="region of interest" description="Disordered" evidence="1">
    <location>
        <begin position="245"/>
        <end position="284"/>
    </location>
</feature>
<sequence>MTRGQRNGAARSLAGQPTVTRRPARLTRLEFISYKSPATRGRARPLDNGLRGAADPAARSSLRFRPPAVRGSAPARTVQKRRTRECGVACVNVEGSRCGDVGSMDLIRRDVMRFVLLVLVVSLAGPAAAEDEEEANPFVEAAKALLQDQLQGKGAGGGLAAVGGLLQNFMQSDGGRQISDALLSAGRTAGGGGGGDSDDEAPGADLLSGLGSLLATAAGGGGGAGGGLDPQLIGTVVNMFASQVNDPADDANNNIDVNNNEVDQGKGKRRARKQADEGGDGAGGVDWGSVLTLAGNFLSSQHHADHHHGGESSGLEGLASLLPLLMQANSGGGGGGGAGQARGDVGGAKPSLFGPALDALYDYWLHFTHSEFGQTLWKSSGLEATSKLFTDQDGKFDMERIYRSLENASFRKRWIKNLSAFVADWVAHVSDPSTQARFFSTAQFMGNSFLKAQGYPKSALFDPAKPAESLSRMVNSVFKRQFNLKINSATYIKPAVSYLQEVYSLGQAQGLSFTHLSSKQIESKLTETINSELIEPALRVWRAYRFALKEPTCDKYVICFVNTKDDKLSTGLKPGVTKLSSLIASWFLSGNTGSSFWDLYYAATEDQNCIAKYPAECSEFHAEDIKATTEYAHSEL</sequence>
<gene>
    <name evidence="2" type="ORF">R5R35_002748</name>
</gene>
<evidence type="ECO:0000256" key="1">
    <source>
        <dbReference type="SAM" id="MobiDB-lite"/>
    </source>
</evidence>
<feature type="compositionally biased region" description="Low complexity" evidence="1">
    <location>
        <begin position="245"/>
        <end position="262"/>
    </location>
</feature>
<reference evidence="2 3" key="1">
    <citation type="submission" date="2024-03" db="EMBL/GenBank/DDBJ databases">
        <title>The genome assembly and annotation of the cricket Gryllus longicercus Weissman &amp; Gray.</title>
        <authorList>
            <person name="Szrajer S."/>
            <person name="Gray D."/>
            <person name="Ylla G."/>
        </authorList>
    </citation>
    <scope>NUCLEOTIDE SEQUENCE [LARGE SCALE GENOMIC DNA]</scope>
    <source>
        <strain evidence="2">DAG 2021-001</strain>
        <tissue evidence="2">Whole body minus gut</tissue>
    </source>
</reference>
<feature type="region of interest" description="Disordered" evidence="1">
    <location>
        <begin position="1"/>
        <end position="20"/>
    </location>
</feature>
<evidence type="ECO:0000313" key="2">
    <source>
        <dbReference type="EMBL" id="KAK7864107.1"/>
    </source>
</evidence>
<feature type="region of interest" description="Disordered" evidence="1">
    <location>
        <begin position="39"/>
        <end position="60"/>
    </location>
</feature>
<comment type="caution">
    <text evidence="2">The sequence shown here is derived from an EMBL/GenBank/DDBJ whole genome shotgun (WGS) entry which is preliminary data.</text>
</comment>